<dbReference type="RefSeq" id="WP_041018470.1">
    <property type="nucleotide sequence ID" value="NZ_CCEJ010000010.1"/>
</dbReference>
<dbReference type="CDD" id="cd04301">
    <property type="entry name" value="NAT_SF"/>
    <property type="match status" value="1"/>
</dbReference>
<dbReference type="Pfam" id="PF00583">
    <property type="entry name" value="Acetyltransf_1"/>
    <property type="match status" value="1"/>
</dbReference>
<proteinExistence type="predicted"/>
<evidence type="ECO:0000313" key="3">
    <source>
        <dbReference type="Proteomes" id="UP000031552"/>
    </source>
</evidence>
<dbReference type="Pfam" id="PF04229">
    <property type="entry name" value="GrpB"/>
    <property type="match status" value="1"/>
</dbReference>
<evidence type="ECO:0000259" key="1">
    <source>
        <dbReference type="PROSITE" id="PS51186"/>
    </source>
</evidence>
<name>A0A090D346_9BACT</name>
<organism evidence="2 3">
    <name type="scientific">Candidatus Criblamydia sequanensis CRIB-18</name>
    <dbReference type="NCBI Taxonomy" id="1437425"/>
    <lineage>
        <taxon>Bacteria</taxon>
        <taxon>Pseudomonadati</taxon>
        <taxon>Chlamydiota</taxon>
        <taxon>Chlamydiia</taxon>
        <taxon>Parachlamydiales</taxon>
        <taxon>Candidatus Criblamydiaceae</taxon>
        <taxon>Candidatus Criblamydia</taxon>
    </lineage>
</organism>
<accession>A0A090D346</accession>
<dbReference type="PANTHER" id="PTHR34822">
    <property type="entry name" value="GRPB DOMAIN PROTEIN (AFU_ORTHOLOGUE AFUA_1G01530)"/>
    <property type="match status" value="1"/>
</dbReference>
<dbReference type="GO" id="GO:0016747">
    <property type="term" value="F:acyltransferase activity, transferring groups other than amino-acyl groups"/>
    <property type="evidence" value="ECO:0007669"/>
    <property type="project" value="InterPro"/>
</dbReference>
<dbReference type="InterPro" id="IPR016181">
    <property type="entry name" value="Acyl_CoA_acyltransferase"/>
</dbReference>
<reference evidence="2" key="1">
    <citation type="submission" date="2013-12" db="EMBL/GenBank/DDBJ databases">
        <authorList>
            <person name="Linke B."/>
        </authorList>
    </citation>
    <scope>NUCLEOTIDE SEQUENCE [LARGE SCALE GENOMIC DNA]</scope>
    <source>
        <strain evidence="2">CRIB-18</strain>
    </source>
</reference>
<dbReference type="InterPro" id="IPR043519">
    <property type="entry name" value="NT_sf"/>
</dbReference>
<dbReference type="Gene3D" id="3.30.460.10">
    <property type="entry name" value="Beta Polymerase, domain 2"/>
    <property type="match status" value="1"/>
</dbReference>
<protein>
    <submittedName>
        <fullName evidence="2">Acetyltransferase, GNAT family</fullName>
    </submittedName>
</protein>
<dbReference type="Gene3D" id="3.40.630.30">
    <property type="match status" value="1"/>
</dbReference>
<gene>
    <name evidence="2" type="ORF">CSEC_2122</name>
</gene>
<dbReference type="EMBL" id="CCEJ010000010">
    <property type="protein sequence ID" value="CDR34928.1"/>
    <property type="molecule type" value="Genomic_DNA"/>
</dbReference>
<evidence type="ECO:0000313" key="2">
    <source>
        <dbReference type="EMBL" id="CDR34928.1"/>
    </source>
</evidence>
<sequence>MTNFVEVIKANHEWPSLFEMEALHLKKALNCLEIHHIGSTAIPNLAAKPILDMIPVVDSLLEVDLKASEMERLGYKVMGEHGIAFRRFFQKKGLKASYNIHVYEKGHPEIDRHLKFRDWMRENENDRKAYEELKISLAQKYPNDLLKYCLGKDDFVLEIDKKTGYSGWKIVKALTHREWASLNAFRSSFYKSDPDPFLWTFIHRDHIHFIFYKDLEIIGYAHLHLLSDNKAILRLLTIAERFQNRGHGSFFLKQCEKWLAMQHFNTLHLFASPLALPFFSKAGYEPMSFVDPEAYENIDLSLGKILSKPE</sequence>
<dbReference type="PROSITE" id="PS51186">
    <property type="entry name" value="GNAT"/>
    <property type="match status" value="1"/>
</dbReference>
<dbReference type="InterPro" id="IPR007344">
    <property type="entry name" value="GrpB/CoaE"/>
</dbReference>
<keyword evidence="3" id="KW-1185">Reference proteome</keyword>
<dbReference type="Proteomes" id="UP000031552">
    <property type="component" value="Unassembled WGS sequence"/>
</dbReference>
<reference evidence="2" key="2">
    <citation type="submission" date="2014-09" db="EMBL/GenBank/DDBJ databases">
        <title>Criblamydia sequanensis harbors a mega-plasmid encoding arsenite resistance.</title>
        <authorList>
            <person name="Bertelli C."/>
            <person name="Goesmann A."/>
            <person name="Greub G."/>
        </authorList>
    </citation>
    <scope>NUCLEOTIDE SEQUENCE [LARGE SCALE GENOMIC DNA]</scope>
    <source>
        <strain evidence="2">CRIB-18</strain>
    </source>
</reference>
<dbReference type="SUPFAM" id="SSF55729">
    <property type="entry name" value="Acyl-CoA N-acyltransferases (Nat)"/>
    <property type="match status" value="1"/>
</dbReference>
<dbReference type="eggNOG" id="COG2320">
    <property type="taxonomic scope" value="Bacteria"/>
</dbReference>
<dbReference type="STRING" id="1437425.CSEC_2122"/>
<dbReference type="eggNOG" id="COG0456">
    <property type="taxonomic scope" value="Bacteria"/>
</dbReference>
<dbReference type="SUPFAM" id="SSF81301">
    <property type="entry name" value="Nucleotidyltransferase"/>
    <property type="match status" value="1"/>
</dbReference>
<comment type="caution">
    <text evidence="2">The sequence shown here is derived from an EMBL/GenBank/DDBJ whole genome shotgun (WGS) entry which is preliminary data.</text>
</comment>
<feature type="domain" description="N-acetyltransferase" evidence="1">
    <location>
        <begin position="169"/>
        <end position="307"/>
    </location>
</feature>
<dbReference type="PANTHER" id="PTHR34822:SF1">
    <property type="entry name" value="GRPB FAMILY PROTEIN"/>
    <property type="match status" value="1"/>
</dbReference>
<dbReference type="OrthoDB" id="67353at2"/>
<dbReference type="AlphaFoldDB" id="A0A090D346"/>
<dbReference type="InterPro" id="IPR000182">
    <property type="entry name" value="GNAT_dom"/>
</dbReference>